<dbReference type="GO" id="GO:0010468">
    <property type="term" value="P:regulation of gene expression"/>
    <property type="evidence" value="ECO:0007669"/>
    <property type="project" value="InterPro"/>
</dbReference>
<accession>A0AAN9GAT0</accession>
<feature type="compositionally biased region" description="Low complexity" evidence="2">
    <location>
        <begin position="524"/>
        <end position="533"/>
    </location>
</feature>
<dbReference type="Pfam" id="PF12830">
    <property type="entry name" value="Nipped-B_C"/>
    <property type="match status" value="1"/>
</dbReference>
<sequence length="562" mass="64177">MMIIVLCLAGFFLCRHYEYMLGKLLRDMYHDFLTNDNAPIKLRCQVLKNLQLYLVEEEITMSKSDADWKKHSKQEDLKEMGDVQSGMASTVVQLYLKQLLEAFYHDHSQVRITALHVVQLILRQGLVHPVQCMPYLICMSTDPENVVRVKADQQLEEIEKKYPGFTHMKALMGIKNSYRLQQVLHKNNPLEPIRGFRQTEEGQFQALNGFLYSVLRSNRSHRRGLLTSLLNLFDDTGLQRITMGEQVYVADNLAFFPFVVQDEPLFVMHQIDIIVSVAGSNLMQSFKENLLPRNQGEQNGIHHEGLPEEARVKLAAEDDDDDDPDSLISRLPDDISTLQEIMQQSQGCILLLMMKQHLKDMYGLTDSKIHRYSPTEAAKVFDKPLNRKNIIRFTPQHTLDQLRSVFDADPEEDEKRQKLVDEYLEFRDLMMSIDPADEDDSGDEQHSTGAATPSRKSPAHDGDGGDASNAAMAVDGVHPEGEPVDGMEKPGTPVANNTPKAKLPYYYHRRERSEQKPHRHRTPKLLISSSTPKSLPPKKKKKKRKKADASDNDSDDDPDFVL</sequence>
<protein>
    <recommendedName>
        <fullName evidence="1">Nipped-B protein</fullName>
    </recommendedName>
</protein>
<comment type="similarity">
    <text evidence="1">Belongs to the SCC2/Nipped-B family.</text>
</comment>
<dbReference type="InterPro" id="IPR033031">
    <property type="entry name" value="Scc2/Nipped-B"/>
</dbReference>
<evidence type="ECO:0000259" key="4">
    <source>
        <dbReference type="Pfam" id="PF12830"/>
    </source>
</evidence>
<dbReference type="SUPFAM" id="SSF48371">
    <property type="entry name" value="ARM repeat"/>
    <property type="match status" value="1"/>
</dbReference>
<dbReference type="GO" id="GO:1990414">
    <property type="term" value="P:replication-born double-strand break repair via sister chromatid exchange"/>
    <property type="evidence" value="ECO:0007669"/>
    <property type="project" value="TreeGrafter"/>
</dbReference>
<keyword evidence="1" id="KW-0131">Cell cycle</keyword>
<keyword evidence="1" id="KW-0677">Repeat</keyword>
<dbReference type="InterPro" id="IPR024986">
    <property type="entry name" value="Nipped-B_C"/>
</dbReference>
<feature type="compositionally biased region" description="Basic residues" evidence="2">
    <location>
        <begin position="536"/>
        <end position="546"/>
    </location>
</feature>
<keyword evidence="1" id="KW-0539">Nucleus</keyword>
<dbReference type="EMBL" id="JBAMIC010000011">
    <property type="protein sequence ID" value="KAK7101267.1"/>
    <property type="molecule type" value="Genomic_DNA"/>
</dbReference>
<keyword evidence="3" id="KW-0732">Signal</keyword>
<feature type="region of interest" description="Disordered" evidence="2">
    <location>
        <begin position="434"/>
        <end position="562"/>
    </location>
</feature>
<dbReference type="AlphaFoldDB" id="A0AAN9GAT0"/>
<dbReference type="GO" id="GO:0071169">
    <property type="term" value="P:establishment of protein localization to chromatin"/>
    <property type="evidence" value="ECO:0007669"/>
    <property type="project" value="TreeGrafter"/>
</dbReference>
<feature type="chain" id="PRO_5042882019" description="Nipped-B protein" evidence="3">
    <location>
        <begin position="23"/>
        <end position="562"/>
    </location>
</feature>
<feature type="domain" description="Sister chromatid cohesion C-terminal" evidence="4">
    <location>
        <begin position="88"/>
        <end position="274"/>
    </location>
</feature>
<keyword evidence="6" id="KW-1185">Reference proteome</keyword>
<reference evidence="5 6" key="1">
    <citation type="submission" date="2024-02" db="EMBL/GenBank/DDBJ databases">
        <title>Chromosome-scale genome assembly of the rough periwinkle Littorina saxatilis.</title>
        <authorList>
            <person name="De Jode A."/>
            <person name="Faria R."/>
            <person name="Formenti G."/>
            <person name="Sims Y."/>
            <person name="Smith T.P."/>
            <person name="Tracey A."/>
            <person name="Wood J.M.D."/>
            <person name="Zagrodzka Z.B."/>
            <person name="Johannesson K."/>
            <person name="Butlin R.K."/>
            <person name="Leder E.H."/>
        </authorList>
    </citation>
    <scope>NUCLEOTIDE SEQUENCE [LARGE SCALE GENOMIC DNA]</scope>
    <source>
        <strain evidence="5">Snail1</strain>
        <tissue evidence="5">Muscle</tissue>
    </source>
</reference>
<evidence type="ECO:0000256" key="1">
    <source>
        <dbReference type="RuleBase" id="RU364107"/>
    </source>
</evidence>
<proteinExistence type="inferred from homology"/>
<evidence type="ECO:0000313" key="5">
    <source>
        <dbReference type="EMBL" id="KAK7101267.1"/>
    </source>
</evidence>
<feature type="compositionally biased region" description="Acidic residues" evidence="2">
    <location>
        <begin position="550"/>
        <end position="562"/>
    </location>
</feature>
<evidence type="ECO:0000313" key="6">
    <source>
        <dbReference type="Proteomes" id="UP001374579"/>
    </source>
</evidence>
<evidence type="ECO:0000256" key="3">
    <source>
        <dbReference type="SAM" id="SignalP"/>
    </source>
</evidence>
<dbReference type="GO" id="GO:0140588">
    <property type="term" value="P:chromatin looping"/>
    <property type="evidence" value="ECO:0007669"/>
    <property type="project" value="InterPro"/>
</dbReference>
<dbReference type="Proteomes" id="UP001374579">
    <property type="component" value="Unassembled WGS sequence"/>
</dbReference>
<dbReference type="GO" id="GO:0090694">
    <property type="term" value="C:Scc2-Scc4 cohesin loading complex"/>
    <property type="evidence" value="ECO:0007669"/>
    <property type="project" value="TreeGrafter"/>
</dbReference>
<organism evidence="5 6">
    <name type="scientific">Littorina saxatilis</name>
    <dbReference type="NCBI Taxonomy" id="31220"/>
    <lineage>
        <taxon>Eukaryota</taxon>
        <taxon>Metazoa</taxon>
        <taxon>Spiralia</taxon>
        <taxon>Lophotrochozoa</taxon>
        <taxon>Mollusca</taxon>
        <taxon>Gastropoda</taxon>
        <taxon>Caenogastropoda</taxon>
        <taxon>Littorinimorpha</taxon>
        <taxon>Littorinoidea</taxon>
        <taxon>Littorinidae</taxon>
        <taxon>Littorina</taxon>
    </lineage>
</organism>
<dbReference type="PANTHER" id="PTHR21704">
    <property type="entry name" value="NIPPED-B-LIKE PROTEIN DELANGIN SCC2-RELATED"/>
    <property type="match status" value="1"/>
</dbReference>
<dbReference type="GO" id="GO:0061775">
    <property type="term" value="F:cohesin loader activity"/>
    <property type="evidence" value="ECO:0007669"/>
    <property type="project" value="InterPro"/>
</dbReference>
<dbReference type="GO" id="GO:0003682">
    <property type="term" value="F:chromatin binding"/>
    <property type="evidence" value="ECO:0007669"/>
    <property type="project" value="TreeGrafter"/>
</dbReference>
<gene>
    <name evidence="5" type="ORF">V1264_024072</name>
</gene>
<evidence type="ECO:0000256" key="2">
    <source>
        <dbReference type="SAM" id="MobiDB-lite"/>
    </source>
</evidence>
<comment type="subcellular location">
    <subcellularLocation>
        <location evidence="1">Nucleus</location>
    </subcellularLocation>
</comment>
<dbReference type="InterPro" id="IPR016024">
    <property type="entry name" value="ARM-type_fold"/>
</dbReference>
<dbReference type="PANTHER" id="PTHR21704:SF18">
    <property type="entry name" value="NIPPED-B-LIKE PROTEIN"/>
    <property type="match status" value="1"/>
</dbReference>
<dbReference type="GO" id="GO:0034087">
    <property type="term" value="P:establishment of mitotic sister chromatid cohesion"/>
    <property type="evidence" value="ECO:0007669"/>
    <property type="project" value="TreeGrafter"/>
</dbReference>
<name>A0AAN9GAT0_9CAEN</name>
<feature type="signal peptide" evidence="3">
    <location>
        <begin position="1"/>
        <end position="22"/>
    </location>
</feature>
<comment type="caution">
    <text evidence="5">The sequence shown here is derived from an EMBL/GenBank/DDBJ whole genome shotgun (WGS) entry which is preliminary data.</text>
</comment>